<dbReference type="RefSeq" id="WP_176005971.1">
    <property type="nucleotide sequence ID" value="NZ_JABWMI010000010.1"/>
</dbReference>
<dbReference type="EMBL" id="JACBJI010000003">
    <property type="protein sequence ID" value="NYA71169.1"/>
    <property type="molecule type" value="Genomic_DNA"/>
</dbReference>
<evidence type="ECO:0000256" key="1">
    <source>
        <dbReference type="SAM" id="SignalP"/>
    </source>
</evidence>
<name>A0A7Y8Y215_9FLAO</name>
<proteinExistence type="predicted"/>
<accession>A0A7Y8Y215</accession>
<comment type="caution">
    <text evidence="2">The sequence shown here is derived from an EMBL/GenBank/DDBJ whole genome shotgun (WGS) entry which is preliminary data.</text>
</comment>
<feature type="signal peptide" evidence="1">
    <location>
        <begin position="1"/>
        <end position="19"/>
    </location>
</feature>
<dbReference type="PROSITE" id="PS51257">
    <property type="entry name" value="PROKAR_LIPOPROTEIN"/>
    <property type="match status" value="1"/>
</dbReference>
<keyword evidence="3" id="KW-1185">Reference proteome</keyword>
<organism evidence="2 3">
    <name type="scientific">Flavobacterium agri</name>
    <dbReference type="NCBI Taxonomy" id="2743471"/>
    <lineage>
        <taxon>Bacteria</taxon>
        <taxon>Pseudomonadati</taxon>
        <taxon>Bacteroidota</taxon>
        <taxon>Flavobacteriia</taxon>
        <taxon>Flavobacteriales</taxon>
        <taxon>Flavobacteriaceae</taxon>
        <taxon>Flavobacterium</taxon>
    </lineage>
</organism>
<dbReference type="AlphaFoldDB" id="A0A7Y8Y215"/>
<protein>
    <submittedName>
        <fullName evidence="2">Uncharacterized protein</fullName>
    </submittedName>
</protein>
<reference evidence="2 3" key="1">
    <citation type="submission" date="2020-07" db="EMBL/GenBank/DDBJ databases">
        <authorList>
            <person name="Sun Q."/>
        </authorList>
    </citation>
    <scope>NUCLEOTIDE SEQUENCE [LARGE SCALE GENOMIC DNA]</scope>
    <source>
        <strain evidence="2 3">MAH-1</strain>
    </source>
</reference>
<evidence type="ECO:0000313" key="3">
    <source>
        <dbReference type="Proteomes" id="UP000535020"/>
    </source>
</evidence>
<dbReference type="Proteomes" id="UP000535020">
    <property type="component" value="Unassembled WGS sequence"/>
</dbReference>
<sequence>MKSKNLLLMLSLVLLSACTGDDATSSPNIDPVTGNKVLMLKVDYTTNEFEGGTEFTFDEPATTFTVTNEYQEPGDFGWVKLYYDELDTKIFDGEIHWMGLGTLHFPESFEPADSFQHVLTDDYATPNGFENVFNPSGQEFDYNQPWSHVQGLVKVRQYLQSNPEASAKIFLYTPSVGIGNPADWDWIIILKN</sequence>
<keyword evidence="1" id="KW-0732">Signal</keyword>
<evidence type="ECO:0000313" key="2">
    <source>
        <dbReference type="EMBL" id="NYA71169.1"/>
    </source>
</evidence>
<feature type="chain" id="PRO_5030800278" evidence="1">
    <location>
        <begin position="20"/>
        <end position="192"/>
    </location>
</feature>
<gene>
    <name evidence="2" type="ORF">HZF10_09585</name>
</gene>